<feature type="transmembrane region" description="Helical" evidence="1">
    <location>
        <begin position="6"/>
        <end position="25"/>
    </location>
</feature>
<accession>A0A6N9YP45</accession>
<protein>
    <submittedName>
        <fullName evidence="2">DUF3054 domain-containing protein</fullName>
    </submittedName>
</protein>
<keyword evidence="3" id="KW-1185">Reference proteome</keyword>
<feature type="transmembrane region" description="Helical" evidence="1">
    <location>
        <begin position="37"/>
        <end position="59"/>
    </location>
</feature>
<sequence>MWDPRAVIVAVVADAALIGAFAALGRRTHERGVLGDYGLGLATTAWPFLAGAAVGWLITRAWTSPLRPLRSGVGIWLASVVGGMLLRAVSGQGTDPAFVVVAAATLALLLVGWRAIAFYLQSAGSAGQV</sequence>
<dbReference type="EMBL" id="JAAGOB010000008">
    <property type="protein sequence ID" value="NED96700.1"/>
    <property type="molecule type" value="Genomic_DNA"/>
</dbReference>
<evidence type="ECO:0000313" key="3">
    <source>
        <dbReference type="Proteomes" id="UP000469185"/>
    </source>
</evidence>
<dbReference type="InterPro" id="IPR021414">
    <property type="entry name" value="DUF3054"/>
</dbReference>
<reference evidence="2 3" key="1">
    <citation type="submission" date="2020-02" db="EMBL/GenBank/DDBJ databases">
        <authorList>
            <person name="Li X.-J."/>
            <person name="Feng X.-M."/>
        </authorList>
    </citation>
    <scope>NUCLEOTIDE SEQUENCE [LARGE SCALE GENOMIC DNA]</scope>
    <source>
        <strain evidence="2 3">CGMCC 4.7225</strain>
    </source>
</reference>
<name>A0A6N9YP45_9ACTN</name>
<dbReference type="AlphaFoldDB" id="A0A6N9YP45"/>
<keyword evidence="1" id="KW-1133">Transmembrane helix</keyword>
<evidence type="ECO:0000313" key="2">
    <source>
        <dbReference type="EMBL" id="NED96700.1"/>
    </source>
</evidence>
<proteinExistence type="predicted"/>
<feature type="transmembrane region" description="Helical" evidence="1">
    <location>
        <begin position="71"/>
        <end position="90"/>
    </location>
</feature>
<feature type="transmembrane region" description="Helical" evidence="1">
    <location>
        <begin position="97"/>
        <end position="120"/>
    </location>
</feature>
<comment type="caution">
    <text evidence="2">The sequence shown here is derived from an EMBL/GenBank/DDBJ whole genome shotgun (WGS) entry which is preliminary data.</text>
</comment>
<keyword evidence="1" id="KW-0472">Membrane</keyword>
<dbReference type="Proteomes" id="UP000469185">
    <property type="component" value="Unassembled WGS sequence"/>
</dbReference>
<keyword evidence="1" id="KW-0812">Transmembrane</keyword>
<dbReference type="Pfam" id="PF11255">
    <property type="entry name" value="DUF3054"/>
    <property type="match status" value="1"/>
</dbReference>
<evidence type="ECO:0000256" key="1">
    <source>
        <dbReference type="SAM" id="Phobius"/>
    </source>
</evidence>
<gene>
    <name evidence="2" type="ORF">G1H11_15425</name>
</gene>
<organism evidence="2 3">
    <name type="scientific">Phytoactinopolyspora alkaliphila</name>
    <dbReference type="NCBI Taxonomy" id="1783498"/>
    <lineage>
        <taxon>Bacteria</taxon>
        <taxon>Bacillati</taxon>
        <taxon>Actinomycetota</taxon>
        <taxon>Actinomycetes</taxon>
        <taxon>Jiangellales</taxon>
        <taxon>Jiangellaceae</taxon>
        <taxon>Phytoactinopolyspora</taxon>
    </lineage>
</organism>